<evidence type="ECO:0000256" key="1">
    <source>
        <dbReference type="ARBA" id="ARBA00022729"/>
    </source>
</evidence>
<gene>
    <name evidence="2" type="ORF">HYC85_032277</name>
</gene>
<dbReference type="Pfam" id="PF01190">
    <property type="entry name" value="Pollen_Ole_e_1"/>
    <property type="match status" value="1"/>
</dbReference>
<protein>
    <submittedName>
        <fullName evidence="2">Uncharacterized protein</fullName>
    </submittedName>
</protein>
<proteinExistence type="predicted"/>
<keyword evidence="3" id="KW-1185">Reference proteome</keyword>
<sequence>MYDPKPKTIPYVPKPKVEKPMMGYAYASPKQMLEKPKTIPYIPKPELEKPKIGYAPKSKLEKPKIIPHVPKPELKKPTTYTRLSSFFHYVVGALARITCQAVNKNGYESAPFSVLSHPTNSEGYFSTKVSPYELEDAWKLTECKVLLEKSPLETCKVPADVNKGISGAPLSSYRLLKDENIKLYSVGPFFYTSEPKPVF</sequence>
<dbReference type="AlphaFoldDB" id="A0A7J7FWU8"/>
<evidence type="ECO:0000313" key="3">
    <source>
        <dbReference type="Proteomes" id="UP000593564"/>
    </source>
</evidence>
<dbReference type="PANTHER" id="PTHR33470">
    <property type="entry name" value="OS01G0164075 PROTEIN"/>
    <property type="match status" value="1"/>
</dbReference>
<dbReference type="GO" id="GO:0071944">
    <property type="term" value="C:cell periphery"/>
    <property type="evidence" value="ECO:0007669"/>
    <property type="project" value="TreeGrafter"/>
</dbReference>
<reference evidence="2 3" key="2">
    <citation type="submission" date="2020-07" db="EMBL/GenBank/DDBJ databases">
        <title>Genome assembly of wild tea tree DASZ reveals pedigree and selection history of tea varieties.</title>
        <authorList>
            <person name="Zhang W."/>
        </authorList>
    </citation>
    <scope>NUCLEOTIDE SEQUENCE [LARGE SCALE GENOMIC DNA]</scope>
    <source>
        <strain evidence="3">cv. G240</strain>
        <tissue evidence="2">Leaf</tissue>
    </source>
</reference>
<accession>A0A7J7FWU8</accession>
<organism evidence="2 3">
    <name type="scientific">Camellia sinensis</name>
    <name type="common">Tea plant</name>
    <name type="synonym">Thea sinensis</name>
    <dbReference type="NCBI Taxonomy" id="4442"/>
    <lineage>
        <taxon>Eukaryota</taxon>
        <taxon>Viridiplantae</taxon>
        <taxon>Streptophyta</taxon>
        <taxon>Embryophyta</taxon>
        <taxon>Tracheophyta</taxon>
        <taxon>Spermatophyta</taxon>
        <taxon>Magnoliopsida</taxon>
        <taxon>eudicotyledons</taxon>
        <taxon>Gunneridae</taxon>
        <taxon>Pentapetalae</taxon>
        <taxon>asterids</taxon>
        <taxon>Ericales</taxon>
        <taxon>Theaceae</taxon>
        <taxon>Camellia</taxon>
    </lineage>
</organism>
<name>A0A7J7FWU8_CAMSI</name>
<reference evidence="3" key="1">
    <citation type="journal article" date="2020" name="Nat. Commun.">
        <title>Genome assembly of wild tea tree DASZ reveals pedigree and selection history of tea varieties.</title>
        <authorList>
            <person name="Zhang W."/>
            <person name="Zhang Y."/>
            <person name="Qiu H."/>
            <person name="Guo Y."/>
            <person name="Wan H."/>
            <person name="Zhang X."/>
            <person name="Scossa F."/>
            <person name="Alseekh S."/>
            <person name="Zhang Q."/>
            <person name="Wang P."/>
            <person name="Xu L."/>
            <person name="Schmidt M.H."/>
            <person name="Jia X."/>
            <person name="Li D."/>
            <person name="Zhu A."/>
            <person name="Guo F."/>
            <person name="Chen W."/>
            <person name="Ni D."/>
            <person name="Usadel B."/>
            <person name="Fernie A.R."/>
            <person name="Wen W."/>
        </authorList>
    </citation>
    <scope>NUCLEOTIDE SEQUENCE [LARGE SCALE GENOMIC DNA]</scope>
    <source>
        <strain evidence="3">cv. G240</strain>
    </source>
</reference>
<keyword evidence="1" id="KW-0732">Signal</keyword>
<dbReference type="PANTHER" id="PTHR33470:SF40">
    <property type="entry name" value="PROTEIN SEED AND ROOT HAIR PROTECTIVE PROTEIN"/>
    <property type="match status" value="1"/>
</dbReference>
<comment type="caution">
    <text evidence="2">The sequence shown here is derived from an EMBL/GenBank/DDBJ whole genome shotgun (WGS) entry which is preliminary data.</text>
</comment>
<evidence type="ECO:0000313" key="2">
    <source>
        <dbReference type="EMBL" id="KAF5931404.1"/>
    </source>
</evidence>
<dbReference type="EMBL" id="JACBKZ010000015">
    <property type="protein sequence ID" value="KAF5931404.1"/>
    <property type="molecule type" value="Genomic_DNA"/>
</dbReference>
<dbReference type="Proteomes" id="UP000593564">
    <property type="component" value="Unassembled WGS sequence"/>
</dbReference>